<feature type="active site" evidence="15">
    <location>
        <position position="168"/>
    </location>
</feature>
<evidence type="ECO:0000256" key="6">
    <source>
        <dbReference type="ARBA" id="ARBA00022519"/>
    </source>
</evidence>
<evidence type="ECO:0000256" key="9">
    <source>
        <dbReference type="ARBA" id="ARBA00022777"/>
    </source>
</evidence>
<dbReference type="Proteomes" id="UP000298049">
    <property type="component" value="Chromosome"/>
</dbReference>
<dbReference type="GO" id="GO:0016301">
    <property type="term" value="F:kinase activity"/>
    <property type="evidence" value="ECO:0007669"/>
    <property type="project" value="UniProtKB-KW"/>
</dbReference>
<gene>
    <name evidence="15" type="primary">kdkA</name>
    <name evidence="16" type="ORF">soil367_03135</name>
</gene>
<evidence type="ECO:0000256" key="4">
    <source>
        <dbReference type="ARBA" id="ARBA00011988"/>
    </source>
</evidence>
<keyword evidence="17" id="KW-1185">Reference proteome</keyword>
<reference evidence="16 17" key="1">
    <citation type="submission" date="2018-07" db="EMBL/GenBank/DDBJ databases">
        <title>Marsedoiliclastica nanhaica gen. nov. sp. nov., a novel marine hydrocarbonoclastic bacterium isolated from an in-situ enriched hydrocarbon-degrading consortium in deep-sea sediment.</title>
        <authorList>
            <person name="Dong C."/>
            <person name="Ma T."/>
            <person name="Liu R."/>
            <person name="Shao Z."/>
        </authorList>
    </citation>
    <scope>NUCLEOTIDE SEQUENCE [LARGE SCALE GENOMIC DNA]</scope>
    <source>
        <strain evidence="17">soil36-7</strain>
    </source>
</reference>
<evidence type="ECO:0000256" key="5">
    <source>
        <dbReference type="ARBA" id="ARBA00022475"/>
    </source>
</evidence>
<dbReference type="UniPathway" id="UPA00958"/>
<dbReference type="GO" id="GO:0016773">
    <property type="term" value="F:phosphotransferase activity, alcohol group as acceptor"/>
    <property type="evidence" value="ECO:0007669"/>
    <property type="project" value="UniProtKB-UniRule"/>
</dbReference>
<dbReference type="Pfam" id="PF06293">
    <property type="entry name" value="Kdo"/>
    <property type="match status" value="1"/>
</dbReference>
<dbReference type="EMBL" id="CP031093">
    <property type="protein sequence ID" value="QCF25013.1"/>
    <property type="molecule type" value="Genomic_DNA"/>
</dbReference>
<evidence type="ECO:0000313" key="17">
    <source>
        <dbReference type="Proteomes" id="UP000298049"/>
    </source>
</evidence>
<evidence type="ECO:0000313" key="16">
    <source>
        <dbReference type="EMBL" id="QCF25013.1"/>
    </source>
</evidence>
<dbReference type="KEGG" id="hmi:soil367_03135"/>
<evidence type="ECO:0000256" key="3">
    <source>
        <dbReference type="ARBA" id="ARBA00010327"/>
    </source>
</evidence>
<dbReference type="RefSeq" id="WP_136546801.1">
    <property type="nucleotide sequence ID" value="NZ_CP031093.1"/>
</dbReference>
<dbReference type="InterPro" id="IPR022826">
    <property type="entry name" value="KDO_kinase"/>
</dbReference>
<evidence type="ECO:0000256" key="11">
    <source>
        <dbReference type="ARBA" id="ARBA00022985"/>
    </source>
</evidence>
<evidence type="ECO:0000256" key="10">
    <source>
        <dbReference type="ARBA" id="ARBA00022840"/>
    </source>
</evidence>
<evidence type="ECO:0000256" key="12">
    <source>
        <dbReference type="ARBA" id="ARBA00023136"/>
    </source>
</evidence>
<evidence type="ECO:0000256" key="2">
    <source>
        <dbReference type="ARBA" id="ARBA00004713"/>
    </source>
</evidence>
<proteinExistence type="inferred from homology"/>
<keyword evidence="7 15" id="KW-0808">Transferase</keyword>
<keyword evidence="6 15" id="KW-0997">Cell inner membrane</keyword>
<dbReference type="OrthoDB" id="6854449at2"/>
<evidence type="ECO:0000256" key="14">
    <source>
        <dbReference type="ARBA" id="ARBA00034417"/>
    </source>
</evidence>
<comment type="subcellular location">
    <subcellularLocation>
        <location evidence="1 15">Cell inner membrane</location>
        <topology evidence="1 15">Peripheral membrane protein</topology>
        <orientation evidence="1 15">Cytoplasmic side</orientation>
    </subcellularLocation>
</comment>
<evidence type="ECO:0000256" key="15">
    <source>
        <dbReference type="HAMAP-Rule" id="MF_00521"/>
    </source>
</evidence>
<evidence type="ECO:0000256" key="7">
    <source>
        <dbReference type="ARBA" id="ARBA00022679"/>
    </source>
</evidence>
<comment type="pathway">
    <text evidence="2 15">Bacterial outer membrane biogenesis; LPS core biosynthesis.</text>
</comment>
<dbReference type="SUPFAM" id="SSF56112">
    <property type="entry name" value="Protein kinase-like (PK-like)"/>
    <property type="match status" value="1"/>
</dbReference>
<dbReference type="NCBIfam" id="NF002475">
    <property type="entry name" value="PRK01723.1"/>
    <property type="match status" value="1"/>
</dbReference>
<comment type="similarity">
    <text evidence="3 15">Belongs to the protein kinase superfamily. KdkA/RfaP family.</text>
</comment>
<dbReference type="AlphaFoldDB" id="A0A4P7XEN6"/>
<keyword evidence="5 15" id="KW-1003">Cell membrane</keyword>
<keyword evidence="12 15" id="KW-0472">Membrane</keyword>
<evidence type="ECO:0000256" key="13">
    <source>
        <dbReference type="ARBA" id="ARBA00029511"/>
    </source>
</evidence>
<evidence type="ECO:0000256" key="8">
    <source>
        <dbReference type="ARBA" id="ARBA00022741"/>
    </source>
</evidence>
<name>A0A4P7XEN6_9ALTE</name>
<keyword evidence="10 15" id="KW-0067">ATP-binding</keyword>
<dbReference type="HAMAP" id="MF_00521">
    <property type="entry name" value="KDO_kinase"/>
    <property type="match status" value="1"/>
</dbReference>
<evidence type="ECO:0000256" key="1">
    <source>
        <dbReference type="ARBA" id="ARBA00004515"/>
    </source>
</evidence>
<keyword evidence="9 15" id="KW-0418">Kinase</keyword>
<dbReference type="EC" id="2.7.1.166" evidence="4 15"/>
<comment type="function">
    <text evidence="15">Catalyzes the ATP-dependent phosphorylation of the 3-deoxy-D-manno-octulosonic acid (Kdo) residue in Kdo-lipid IV(A) at the 4-OH position.</text>
</comment>
<protein>
    <recommendedName>
        <fullName evidence="13 15">3-deoxy-D-manno-octulosonic acid kinase</fullName>
        <shortName evidence="15">Kdo kinase</shortName>
        <ecNumber evidence="4 15">2.7.1.166</ecNumber>
    </recommendedName>
</protein>
<dbReference type="GO" id="GO:0005886">
    <property type="term" value="C:plasma membrane"/>
    <property type="evidence" value="ECO:0007669"/>
    <property type="project" value="UniProtKB-SubCell"/>
</dbReference>
<accession>A0A4P7XEN6</accession>
<dbReference type="InterPro" id="IPR011009">
    <property type="entry name" value="Kinase-like_dom_sf"/>
</dbReference>
<sequence length="240" mass="26923">MAESAHTIRSKGSALLVRPDLAAQASFNWMNPGWWGDKAVKVGSGGRGGAWFVTDGERQWVLREYWRGGLPARVSRNTYLYTGENNVRSIAEYRFLARLQDFSLAAPKPVAAAYSRVATVAYRATILVERIPGAVNFPDHPLFQTTDLWRQVGATIRRFHDAGVDHVDLNVNNILVAGERIHLIDFDRCRFRGNERGWGWRGRNLVRLRRSADKFFTSMGQSEPVELWGALEAGYAGTSA</sequence>
<dbReference type="GO" id="GO:0005524">
    <property type="term" value="F:ATP binding"/>
    <property type="evidence" value="ECO:0007669"/>
    <property type="project" value="UniProtKB-UniRule"/>
</dbReference>
<organism evidence="16 17">
    <name type="scientific">Hydrocarboniclastica marina</name>
    <dbReference type="NCBI Taxonomy" id="2259620"/>
    <lineage>
        <taxon>Bacteria</taxon>
        <taxon>Pseudomonadati</taxon>
        <taxon>Pseudomonadota</taxon>
        <taxon>Gammaproteobacteria</taxon>
        <taxon>Alteromonadales</taxon>
        <taxon>Alteromonadaceae</taxon>
        <taxon>Hydrocarboniclastica</taxon>
    </lineage>
</organism>
<dbReference type="GO" id="GO:0009244">
    <property type="term" value="P:lipopolysaccharide core region biosynthetic process"/>
    <property type="evidence" value="ECO:0007669"/>
    <property type="project" value="UniProtKB-UniRule"/>
</dbReference>
<keyword evidence="11 15" id="KW-0448">Lipopolysaccharide biosynthesis</keyword>
<dbReference type="Gene3D" id="1.10.510.10">
    <property type="entry name" value="Transferase(Phosphotransferase) domain 1"/>
    <property type="match status" value="1"/>
</dbReference>
<comment type="catalytic activity">
    <reaction evidence="14 15">
        <text>an alpha-Kdo-(2-&gt;6)-lipid IVA + ATP = a 4-O-phospho-alpha-Kdo-(2-&gt;6)-lipid IVA + ADP + H(+)</text>
        <dbReference type="Rhea" id="RHEA:74271"/>
        <dbReference type="ChEBI" id="CHEBI:15378"/>
        <dbReference type="ChEBI" id="CHEBI:30616"/>
        <dbReference type="ChEBI" id="CHEBI:176428"/>
        <dbReference type="ChEBI" id="CHEBI:193140"/>
        <dbReference type="ChEBI" id="CHEBI:456216"/>
        <dbReference type="EC" id="2.7.1.166"/>
    </reaction>
</comment>
<keyword evidence="8 15" id="KW-0547">Nucleotide-binding</keyword>